<accession>A0A8H7E171</accession>
<name>A0A8H7E171_9EURO</name>
<evidence type="ECO:0000313" key="2">
    <source>
        <dbReference type="Proteomes" id="UP000606974"/>
    </source>
</evidence>
<keyword evidence="2" id="KW-1185">Reference proteome</keyword>
<sequence>MCFWSENAFFNCDGSVSRMKYLCTPAADKHRSGADICKNHENNLGCKHSETDRAIPHQAPYRHICDKDGYNPPARSGIRHTWKPSINTTKDMFISANSGDGSELKNGVQFQWCDGSICTLEEVYGKDAPLFCWGGIDLLELEKDERDALVGKGRYEYWVEVWSGKKEQPRIRSEVEARDEMG</sequence>
<dbReference type="OrthoDB" id="10269456at2759"/>
<dbReference type="AlphaFoldDB" id="A0A8H7E171"/>
<reference evidence="1" key="1">
    <citation type="submission" date="2020-02" db="EMBL/GenBank/DDBJ databases">
        <authorList>
            <person name="Palmer J.M."/>
        </authorList>
    </citation>
    <scope>NUCLEOTIDE SEQUENCE</scope>
    <source>
        <strain evidence="1">EPUS1.4</strain>
        <tissue evidence="1">Thallus</tissue>
    </source>
</reference>
<organism evidence="1 2">
    <name type="scientific">Endocarpon pusillum</name>
    <dbReference type="NCBI Taxonomy" id="364733"/>
    <lineage>
        <taxon>Eukaryota</taxon>
        <taxon>Fungi</taxon>
        <taxon>Dikarya</taxon>
        <taxon>Ascomycota</taxon>
        <taxon>Pezizomycotina</taxon>
        <taxon>Eurotiomycetes</taxon>
        <taxon>Chaetothyriomycetidae</taxon>
        <taxon>Verrucariales</taxon>
        <taxon>Verrucariaceae</taxon>
        <taxon>Endocarpon</taxon>
    </lineage>
</organism>
<comment type="caution">
    <text evidence="1">The sequence shown here is derived from an EMBL/GenBank/DDBJ whole genome shotgun (WGS) entry which is preliminary data.</text>
</comment>
<evidence type="ECO:0000313" key="1">
    <source>
        <dbReference type="EMBL" id="KAF7504313.1"/>
    </source>
</evidence>
<proteinExistence type="predicted"/>
<dbReference type="Proteomes" id="UP000606974">
    <property type="component" value="Unassembled WGS sequence"/>
</dbReference>
<dbReference type="EMBL" id="JAACFV010000142">
    <property type="protein sequence ID" value="KAF7504313.1"/>
    <property type="molecule type" value="Genomic_DNA"/>
</dbReference>
<protein>
    <submittedName>
        <fullName evidence="1">Uncharacterized protein</fullName>
    </submittedName>
</protein>
<gene>
    <name evidence="1" type="ORF">GJ744_002502</name>
</gene>